<protein>
    <submittedName>
        <fullName evidence="5">(pine wood nematode) hypothetical protein</fullName>
    </submittedName>
</protein>
<dbReference type="OrthoDB" id="5877770at2759"/>
<evidence type="ECO:0000256" key="3">
    <source>
        <dbReference type="SAM" id="SignalP"/>
    </source>
</evidence>
<feature type="signal peptide" evidence="3">
    <location>
        <begin position="1"/>
        <end position="17"/>
    </location>
</feature>
<evidence type="ECO:0000256" key="1">
    <source>
        <dbReference type="PROSITE-ProRule" id="PRU01005"/>
    </source>
</evidence>
<dbReference type="Proteomes" id="UP000659654">
    <property type="component" value="Unassembled WGS sequence"/>
</dbReference>
<feature type="compositionally biased region" description="Low complexity" evidence="2">
    <location>
        <begin position="151"/>
        <end position="167"/>
    </location>
</feature>
<feature type="compositionally biased region" description="Low complexity" evidence="2">
    <location>
        <begin position="182"/>
        <end position="194"/>
    </location>
</feature>
<keyword evidence="6" id="KW-1185">Reference proteome</keyword>
<comment type="caution">
    <text evidence="1">Lacks conserved residue(s) required for the propagation of feature annotation.</text>
</comment>
<dbReference type="AlphaFoldDB" id="A0A7I8WQC8"/>
<feature type="compositionally biased region" description="Low complexity" evidence="2">
    <location>
        <begin position="247"/>
        <end position="258"/>
    </location>
</feature>
<feature type="compositionally biased region" description="Low complexity" evidence="2">
    <location>
        <begin position="354"/>
        <end position="377"/>
    </location>
</feature>
<organism evidence="5 6">
    <name type="scientific">Bursaphelenchus xylophilus</name>
    <name type="common">Pinewood nematode worm</name>
    <name type="synonym">Aphelenchoides xylophilus</name>
    <dbReference type="NCBI Taxonomy" id="6326"/>
    <lineage>
        <taxon>Eukaryota</taxon>
        <taxon>Metazoa</taxon>
        <taxon>Ecdysozoa</taxon>
        <taxon>Nematoda</taxon>
        <taxon>Chromadorea</taxon>
        <taxon>Rhabditida</taxon>
        <taxon>Tylenchina</taxon>
        <taxon>Tylenchomorpha</taxon>
        <taxon>Aphelenchoidea</taxon>
        <taxon>Aphelenchoididae</taxon>
        <taxon>Bursaphelenchus</taxon>
    </lineage>
</organism>
<name>A0A7I8WQC8_BURXY</name>
<feature type="compositionally biased region" description="Polar residues" evidence="2">
    <location>
        <begin position="669"/>
        <end position="681"/>
    </location>
</feature>
<feature type="compositionally biased region" description="Polar residues" evidence="2">
    <location>
        <begin position="287"/>
        <end position="303"/>
    </location>
</feature>
<accession>A0A7I8WQC8</accession>
<evidence type="ECO:0000256" key="2">
    <source>
        <dbReference type="SAM" id="MobiDB-lite"/>
    </source>
</evidence>
<dbReference type="InterPro" id="IPR003582">
    <property type="entry name" value="ShKT_dom"/>
</dbReference>
<feature type="compositionally biased region" description="Low complexity" evidence="2">
    <location>
        <begin position="581"/>
        <end position="594"/>
    </location>
</feature>
<keyword evidence="3" id="KW-0732">Signal</keyword>
<feature type="compositionally biased region" description="Low complexity" evidence="2">
    <location>
        <begin position="698"/>
        <end position="719"/>
    </location>
</feature>
<feature type="compositionally biased region" description="Low complexity" evidence="2">
    <location>
        <begin position="619"/>
        <end position="664"/>
    </location>
</feature>
<feature type="compositionally biased region" description="Low complexity" evidence="2">
    <location>
        <begin position="485"/>
        <end position="555"/>
    </location>
</feature>
<feature type="compositionally biased region" description="Low complexity" evidence="2">
    <location>
        <begin position="428"/>
        <end position="461"/>
    </location>
</feature>
<reference evidence="5" key="1">
    <citation type="submission" date="2020-09" db="EMBL/GenBank/DDBJ databases">
        <authorList>
            <person name="Kikuchi T."/>
        </authorList>
    </citation>
    <scope>NUCLEOTIDE SEQUENCE</scope>
    <source>
        <strain evidence="5">Ka4C1</strain>
    </source>
</reference>
<comment type="caution">
    <text evidence="5">The sequence shown here is derived from an EMBL/GenBank/DDBJ whole genome shotgun (WGS) entry which is preliminary data.</text>
</comment>
<feature type="compositionally biased region" description="Low complexity" evidence="2">
    <location>
        <begin position="69"/>
        <end position="87"/>
    </location>
</feature>
<dbReference type="EMBL" id="CAJFCV020000002">
    <property type="protein sequence ID" value="CAG9096069.1"/>
    <property type="molecule type" value="Genomic_DNA"/>
</dbReference>
<feature type="region of interest" description="Disordered" evidence="2">
    <location>
        <begin position="785"/>
        <end position="806"/>
    </location>
</feature>
<dbReference type="Proteomes" id="UP000582659">
    <property type="component" value="Unassembled WGS sequence"/>
</dbReference>
<evidence type="ECO:0000313" key="6">
    <source>
        <dbReference type="Proteomes" id="UP000659654"/>
    </source>
</evidence>
<feature type="compositionally biased region" description="Basic and acidic residues" evidence="2">
    <location>
        <begin position="792"/>
        <end position="806"/>
    </location>
</feature>
<feature type="region of interest" description="Disordered" evidence="2">
    <location>
        <begin position="47"/>
        <end position="122"/>
    </location>
</feature>
<evidence type="ECO:0000259" key="4">
    <source>
        <dbReference type="PROSITE" id="PS51670"/>
    </source>
</evidence>
<feature type="chain" id="PRO_5035384853" evidence="3">
    <location>
        <begin position="18"/>
        <end position="887"/>
    </location>
</feature>
<dbReference type="EMBL" id="CAJFDI010000002">
    <property type="protein sequence ID" value="CAD5214941.1"/>
    <property type="molecule type" value="Genomic_DNA"/>
</dbReference>
<evidence type="ECO:0000313" key="5">
    <source>
        <dbReference type="EMBL" id="CAD5214941.1"/>
    </source>
</evidence>
<feature type="compositionally biased region" description="Polar residues" evidence="2">
    <location>
        <begin position="329"/>
        <end position="343"/>
    </location>
</feature>
<gene>
    <name evidence="5" type="ORF">BXYJ_LOCUS3781</name>
</gene>
<dbReference type="SMART" id="SM00254">
    <property type="entry name" value="ShKT"/>
    <property type="match status" value="1"/>
</dbReference>
<proteinExistence type="predicted"/>
<sequence length="887" mass="90063">MDSRVVIWILIISSVQAQYDANGAAAGKATTYGPLLRVEGEVHAEKAEEQKLGGLNPTDVYGEVPVERPLPSSVGSVPPSPKSPKVVDSSEESKESVTQASADSAPGYGPEASSTTEKKHDAEDQGLFSTGIHGMDITTVESTQETTAGSAAITGATSNAGGASVSSEHNSGYDVQAQGVDTTTNTAAPATTTTSELEKSTAGGTEESTRKTATTPPPTPKPEENTTPEPKSLAVATPEVNPKSEETTTAAANQTAETENPEEFKLSAEQPSSKSAEAETVQDALNIVSTTETAAASNVSESNPKPAAENQASAGNGGYDSPVPATIAASETTPVETTGSPVSSAAPEGTPAAPENSESPTTPTGPEPTQETTGSPSAAAEYDFGSSPAPPQGTPEASSSEVNTLPPAAEPAAPGFSTPSPAPYGDDAPASTASPATETSSAPSTEAETTAETTVTTIEPSEAPNAEVTQASAEATKTPEGGYDSAPSSSPAPAETSPAAEPTTTSEPAEITEAPETSTLSAASAETTAASGSSETTESSNPSTESVSSDSSSGTTKEEDAGAAPGLNPKSSTTSAPGYDVPAVSSPASVAPAVIGEPSTPTEEKENPTSSYDNDSKPSEAPAPTTEAPSVTPAASNGYEQSNAGSSNSQPASPAANSHSATPAGSGTGQAESGYQSNQPESVAESHASFGSHPEPAPALESTSSAAPAEPSPATTASPKRWKISQGFKKPVDGQTGAKSYDDPNRVTEPVHVLEPSGYGVNDQSPVYSPPTRVISASEAVGYDGVPTGAQRDTKVEKATARVDVHPRHSSMKRKWKPFEMDCASEVDDRGTELCSEWAKGGLCEAHKATMFLFCRKTCLCVGPPSSAESLEVRRGRRHPRFFRFQL</sequence>
<feature type="region of interest" description="Disordered" evidence="2">
    <location>
        <begin position="151"/>
        <end position="746"/>
    </location>
</feature>
<feature type="domain" description="ShKT" evidence="4">
    <location>
        <begin position="823"/>
        <end position="861"/>
    </location>
</feature>
<dbReference type="PROSITE" id="PS51670">
    <property type="entry name" value="SHKT"/>
    <property type="match status" value="1"/>
</dbReference>